<gene>
    <name evidence="4 6" type="primary">prmC</name>
    <name evidence="6" type="ORF">PGX00_06005</name>
</gene>
<feature type="binding site" evidence="4">
    <location>
        <begin position="123"/>
        <end position="127"/>
    </location>
    <ligand>
        <name>S-adenosyl-L-methionine</name>
        <dbReference type="ChEBI" id="CHEBI:59789"/>
    </ligand>
</feature>
<feature type="binding site" evidence="4">
    <location>
        <position position="174"/>
    </location>
    <ligand>
        <name>S-adenosyl-L-methionine</name>
        <dbReference type="ChEBI" id="CHEBI:59789"/>
    </ligand>
</feature>
<dbReference type="HAMAP" id="MF_02126">
    <property type="entry name" value="RF_methyltr_PrmC"/>
    <property type="match status" value="1"/>
</dbReference>
<evidence type="ECO:0000256" key="4">
    <source>
        <dbReference type="HAMAP-Rule" id="MF_02126"/>
    </source>
</evidence>
<dbReference type="Pfam" id="PF13847">
    <property type="entry name" value="Methyltransf_31"/>
    <property type="match status" value="1"/>
</dbReference>
<proteinExistence type="inferred from homology"/>
<evidence type="ECO:0000313" key="6">
    <source>
        <dbReference type="EMBL" id="MDB1123241.1"/>
    </source>
</evidence>
<keyword evidence="2 4" id="KW-0808">Transferase</keyword>
<dbReference type="EMBL" id="JAQLOI010000001">
    <property type="protein sequence ID" value="MDB1123241.1"/>
    <property type="molecule type" value="Genomic_DNA"/>
</dbReference>
<dbReference type="InterPro" id="IPR002052">
    <property type="entry name" value="DNA_methylase_N6_adenine_CS"/>
</dbReference>
<comment type="catalytic activity">
    <reaction evidence="4">
        <text>L-glutaminyl-[peptide chain release factor] + S-adenosyl-L-methionine = N(5)-methyl-L-glutaminyl-[peptide chain release factor] + S-adenosyl-L-homocysteine + H(+)</text>
        <dbReference type="Rhea" id="RHEA:42896"/>
        <dbReference type="Rhea" id="RHEA-COMP:10271"/>
        <dbReference type="Rhea" id="RHEA-COMP:10272"/>
        <dbReference type="ChEBI" id="CHEBI:15378"/>
        <dbReference type="ChEBI" id="CHEBI:30011"/>
        <dbReference type="ChEBI" id="CHEBI:57856"/>
        <dbReference type="ChEBI" id="CHEBI:59789"/>
        <dbReference type="ChEBI" id="CHEBI:61891"/>
        <dbReference type="EC" id="2.1.1.297"/>
    </reaction>
</comment>
<name>A0ABT4YNX1_9VIBR</name>
<evidence type="ECO:0000256" key="1">
    <source>
        <dbReference type="ARBA" id="ARBA00022603"/>
    </source>
</evidence>
<organism evidence="6 7">
    <name type="scientific">Vibrio algarum</name>
    <dbReference type="NCBI Taxonomy" id="3020714"/>
    <lineage>
        <taxon>Bacteria</taxon>
        <taxon>Pseudomonadati</taxon>
        <taxon>Pseudomonadota</taxon>
        <taxon>Gammaproteobacteria</taxon>
        <taxon>Vibrionales</taxon>
        <taxon>Vibrionaceae</taxon>
        <taxon>Vibrio</taxon>
    </lineage>
</organism>
<keyword evidence="3 4" id="KW-0949">S-adenosyl-L-methionine</keyword>
<dbReference type="Pfam" id="PF17827">
    <property type="entry name" value="PrmC_N"/>
    <property type="match status" value="1"/>
</dbReference>
<reference evidence="6 7" key="1">
    <citation type="submission" date="2023-01" db="EMBL/GenBank/DDBJ databases">
        <title>Vibrio sp. KJ40-1 sp.nov, isolated from marine algae.</title>
        <authorList>
            <person name="Butt M."/>
            <person name="Kim J.M.J."/>
            <person name="Jeon C.O.C."/>
        </authorList>
    </citation>
    <scope>NUCLEOTIDE SEQUENCE [LARGE SCALE GENOMIC DNA]</scope>
    <source>
        <strain evidence="6 7">KJ40-1</strain>
    </source>
</reference>
<dbReference type="Proteomes" id="UP001210678">
    <property type="component" value="Unassembled WGS sequence"/>
</dbReference>
<feature type="domain" description="HTH cro/C1-type" evidence="5">
    <location>
        <begin position="20"/>
        <end position="45"/>
    </location>
</feature>
<dbReference type="InterPro" id="IPR040758">
    <property type="entry name" value="PrmC_N"/>
</dbReference>
<dbReference type="NCBIfam" id="TIGR03534">
    <property type="entry name" value="RF_mod_PrmC"/>
    <property type="match status" value="1"/>
</dbReference>
<dbReference type="InterPro" id="IPR029063">
    <property type="entry name" value="SAM-dependent_MTases_sf"/>
</dbReference>
<comment type="similarity">
    <text evidence="4">Belongs to the protein N5-glutamine methyltransferase family. PrmC subfamily.</text>
</comment>
<feature type="binding site" evidence="4">
    <location>
        <begin position="195"/>
        <end position="198"/>
    </location>
    <ligand>
        <name>substrate</name>
    </ligand>
</feature>
<dbReference type="Gene3D" id="1.10.8.10">
    <property type="entry name" value="DNA helicase RuvA subunit, C-terminal domain"/>
    <property type="match status" value="1"/>
</dbReference>
<sequence>MKSNLSIEAILKAAIIKLAESGSESPSLDAAVLLCHVLDKPRSYLLTWPEKQLTAEMQKQFDLFLKRRLVGEPIAYITGEREFWSLPLMVSPSTLIPRPDTERLVEVALSKVSNKPCQILDLGTGTGAIALAIAFEYPQHTVTGVDIRVEAKELAEKNAKKLAIDNVEFLQGSWFEPLENKCSDSGTKFALIVSNPPYIEKDDPHLVSGDVRFEPMSALVAEEKGFSDIRIIATKALVHLEDNGWLLFEHGFEQAHDVRELMISLGYTDVSTEQDYAGNDRVTYGRYGSI</sequence>
<dbReference type="PROSITE" id="PS50943">
    <property type="entry name" value="HTH_CROC1"/>
    <property type="match status" value="1"/>
</dbReference>
<evidence type="ECO:0000259" key="5">
    <source>
        <dbReference type="PROSITE" id="PS50943"/>
    </source>
</evidence>
<dbReference type="PANTHER" id="PTHR18895:SF74">
    <property type="entry name" value="MTRF1L RELEASE FACTOR GLUTAMINE METHYLTRANSFERASE"/>
    <property type="match status" value="1"/>
</dbReference>
<evidence type="ECO:0000256" key="2">
    <source>
        <dbReference type="ARBA" id="ARBA00022679"/>
    </source>
</evidence>
<dbReference type="RefSeq" id="WP_272133687.1">
    <property type="nucleotide sequence ID" value="NZ_JAQLOI010000001.1"/>
</dbReference>
<comment type="caution">
    <text evidence="6">The sequence shown here is derived from an EMBL/GenBank/DDBJ whole genome shotgun (WGS) entry which is preliminary data.</text>
</comment>
<dbReference type="Gene3D" id="3.40.50.150">
    <property type="entry name" value="Vaccinia Virus protein VP39"/>
    <property type="match status" value="1"/>
</dbReference>
<dbReference type="PROSITE" id="PS00092">
    <property type="entry name" value="N6_MTASE"/>
    <property type="match status" value="1"/>
</dbReference>
<comment type="function">
    <text evidence="4">Methylates the class 1 translation termination release factors RF1/PrfA and RF2/PrfB on the glutamine residue of the universally conserved GGQ motif.</text>
</comment>
<feature type="binding site" evidence="4">
    <location>
        <position position="146"/>
    </location>
    <ligand>
        <name>S-adenosyl-L-methionine</name>
        <dbReference type="ChEBI" id="CHEBI:59789"/>
    </ligand>
</feature>
<keyword evidence="1 4" id="KW-0489">Methyltransferase</keyword>
<dbReference type="InterPro" id="IPR025714">
    <property type="entry name" value="Methyltranfer_dom"/>
</dbReference>
<dbReference type="EC" id="2.1.1.297" evidence="4"/>
<evidence type="ECO:0000313" key="7">
    <source>
        <dbReference type="Proteomes" id="UP001210678"/>
    </source>
</evidence>
<dbReference type="PANTHER" id="PTHR18895">
    <property type="entry name" value="HEMK METHYLTRANSFERASE"/>
    <property type="match status" value="1"/>
</dbReference>
<dbReference type="GO" id="GO:0102559">
    <property type="term" value="F:peptide chain release factor N(5)-glutamine methyltransferase activity"/>
    <property type="evidence" value="ECO:0007669"/>
    <property type="project" value="UniProtKB-EC"/>
</dbReference>
<dbReference type="SUPFAM" id="SSF53335">
    <property type="entry name" value="S-adenosyl-L-methionine-dependent methyltransferases"/>
    <property type="match status" value="1"/>
</dbReference>
<dbReference type="CDD" id="cd02440">
    <property type="entry name" value="AdoMet_MTases"/>
    <property type="match status" value="1"/>
</dbReference>
<dbReference type="InterPro" id="IPR001387">
    <property type="entry name" value="Cro/C1-type_HTH"/>
</dbReference>
<dbReference type="InterPro" id="IPR019874">
    <property type="entry name" value="RF_methyltr_PrmC"/>
</dbReference>
<keyword evidence="7" id="KW-1185">Reference proteome</keyword>
<feature type="binding site" evidence="4">
    <location>
        <position position="195"/>
    </location>
    <ligand>
        <name>S-adenosyl-L-methionine</name>
        <dbReference type="ChEBI" id="CHEBI:59789"/>
    </ligand>
</feature>
<dbReference type="NCBIfam" id="TIGR00536">
    <property type="entry name" value="hemK_fam"/>
    <property type="match status" value="1"/>
</dbReference>
<dbReference type="InterPro" id="IPR004556">
    <property type="entry name" value="HemK-like"/>
</dbReference>
<evidence type="ECO:0000256" key="3">
    <source>
        <dbReference type="ARBA" id="ARBA00022691"/>
    </source>
</evidence>
<dbReference type="GO" id="GO:0032259">
    <property type="term" value="P:methylation"/>
    <property type="evidence" value="ECO:0007669"/>
    <property type="project" value="UniProtKB-KW"/>
</dbReference>
<protein>
    <recommendedName>
        <fullName evidence="4">Release factor glutamine methyltransferase</fullName>
        <shortName evidence="4">RF MTase</shortName>
        <ecNumber evidence="4">2.1.1.297</ecNumber>
    </recommendedName>
    <alternativeName>
        <fullName evidence="4">N5-glutamine methyltransferase PrmC</fullName>
    </alternativeName>
    <alternativeName>
        <fullName evidence="4">Protein-(glutamine-N5) MTase PrmC</fullName>
    </alternativeName>
    <alternativeName>
        <fullName evidence="4">Protein-glutamine N-methyltransferase PrmC</fullName>
    </alternativeName>
</protein>
<accession>A0ABT4YNX1</accession>
<dbReference type="InterPro" id="IPR050320">
    <property type="entry name" value="N5-glutamine_MTase"/>
</dbReference>